<sequence length="147" mass="15872">MSIGYLVYPDLTSRTLTFEIDEAARFLGDLENDRVYVAFQDDGETLAALYSAGAKANGAEPNPVASMARNKAATGNANFLTDPTSAICGPVIFIGADGADVTEKDIAKVDRGIRAVRNYRDDETDEYSLWRGSVLAIARRENDADVS</sequence>
<keyword evidence="2" id="KW-1185">Reference proteome</keyword>
<comment type="caution">
    <text evidence="1">The sequence shown here is derived from an EMBL/GenBank/DDBJ whole genome shotgun (WGS) entry which is preliminary data.</text>
</comment>
<dbReference type="RefSeq" id="WP_198738493.1">
    <property type="nucleotide sequence ID" value="NZ_JAEIOS010000012.1"/>
</dbReference>
<protein>
    <submittedName>
        <fullName evidence="1">Uncharacterized protein</fullName>
    </submittedName>
</protein>
<dbReference type="AlphaFoldDB" id="A0A934I5J1"/>
<evidence type="ECO:0000313" key="1">
    <source>
        <dbReference type="EMBL" id="MBI8989446.1"/>
    </source>
</evidence>
<gene>
    <name evidence="1" type="ORF">JDV75_06685</name>
</gene>
<evidence type="ECO:0000313" key="2">
    <source>
        <dbReference type="Proteomes" id="UP000645966"/>
    </source>
</evidence>
<dbReference type="EMBL" id="JAEIOS010000012">
    <property type="protein sequence ID" value="MBI8989446.1"/>
    <property type="molecule type" value="Genomic_DNA"/>
</dbReference>
<reference evidence="1" key="1">
    <citation type="submission" date="2020-12" db="EMBL/GenBank/DDBJ databases">
        <title>Genome public.</title>
        <authorList>
            <person name="Sun Q."/>
        </authorList>
    </citation>
    <scope>NUCLEOTIDE SEQUENCE</scope>
    <source>
        <strain evidence="1">CCM 8863</strain>
    </source>
</reference>
<organism evidence="1 2">
    <name type="scientific">Corynebacterium meridianum</name>
    <dbReference type="NCBI Taxonomy" id="2765363"/>
    <lineage>
        <taxon>Bacteria</taxon>
        <taxon>Bacillati</taxon>
        <taxon>Actinomycetota</taxon>
        <taxon>Actinomycetes</taxon>
        <taxon>Mycobacteriales</taxon>
        <taxon>Corynebacteriaceae</taxon>
        <taxon>Corynebacterium</taxon>
    </lineage>
</organism>
<accession>A0A934I5J1</accession>
<dbReference type="Proteomes" id="UP000645966">
    <property type="component" value="Unassembled WGS sequence"/>
</dbReference>
<name>A0A934I5J1_9CORY</name>
<proteinExistence type="predicted"/>